<dbReference type="EMBL" id="CP134146">
    <property type="protein sequence ID" value="WNC67197.1"/>
    <property type="molecule type" value="Genomic_DNA"/>
</dbReference>
<keyword evidence="1" id="KW-1133">Transmembrane helix</keyword>
<keyword evidence="3" id="KW-1185">Reference proteome</keyword>
<evidence type="ECO:0000313" key="2">
    <source>
        <dbReference type="EMBL" id="WNC67197.1"/>
    </source>
</evidence>
<protein>
    <submittedName>
        <fullName evidence="2">DUF962 domain-containing protein</fullName>
    </submittedName>
</protein>
<evidence type="ECO:0000256" key="1">
    <source>
        <dbReference type="SAM" id="Phobius"/>
    </source>
</evidence>
<dbReference type="PANTHER" id="PTHR34205:SF2">
    <property type="entry name" value="DUF962 DOMAIN-CONTAINING PROTEIN"/>
    <property type="match status" value="1"/>
</dbReference>
<accession>A0ABY9TEJ0</accession>
<organism evidence="2 3">
    <name type="scientific">Thalassotalea nanhaiensis</name>
    <dbReference type="NCBI Taxonomy" id="3065648"/>
    <lineage>
        <taxon>Bacteria</taxon>
        <taxon>Pseudomonadati</taxon>
        <taxon>Pseudomonadota</taxon>
        <taxon>Gammaproteobacteria</taxon>
        <taxon>Alteromonadales</taxon>
        <taxon>Colwelliaceae</taxon>
        <taxon>Thalassotalea</taxon>
    </lineage>
</organism>
<dbReference type="RefSeq" id="WP_348386361.1">
    <property type="nucleotide sequence ID" value="NZ_CP134146.1"/>
</dbReference>
<dbReference type="InterPro" id="IPR009305">
    <property type="entry name" value="Mpo1-like"/>
</dbReference>
<name>A0ABY9TEJ0_9GAMM</name>
<proteinExistence type="predicted"/>
<keyword evidence="1" id="KW-0812">Transmembrane</keyword>
<dbReference type="Pfam" id="PF06127">
    <property type="entry name" value="Mpo1-like"/>
    <property type="match status" value="1"/>
</dbReference>
<reference evidence="3" key="1">
    <citation type="submission" date="2023-09" db="EMBL/GenBank/DDBJ databases">
        <authorList>
            <person name="Li S."/>
            <person name="Li X."/>
            <person name="Zhang C."/>
            <person name="Zhao Z."/>
        </authorList>
    </citation>
    <scope>NUCLEOTIDE SEQUENCE [LARGE SCALE GENOMIC DNA]</scope>
    <source>
        <strain evidence="3">SQ345</strain>
    </source>
</reference>
<dbReference type="Proteomes" id="UP001248581">
    <property type="component" value="Chromosome"/>
</dbReference>
<sequence>MKEKKFKTFKEFYPFYLSQHKNTVCRNLHYIGSILVLSMLAFSLFTQQYVLLWSLPLIGYGFAWVGHFFFEKNKPATFIYPLYSFIGDWVMLFNFLRNKKHF</sequence>
<feature type="transmembrane region" description="Helical" evidence="1">
    <location>
        <begin position="28"/>
        <end position="45"/>
    </location>
</feature>
<evidence type="ECO:0000313" key="3">
    <source>
        <dbReference type="Proteomes" id="UP001248581"/>
    </source>
</evidence>
<keyword evidence="1" id="KW-0472">Membrane</keyword>
<gene>
    <name evidence="2" type="ORF">RI845_11785</name>
</gene>
<dbReference type="PANTHER" id="PTHR34205">
    <property type="entry name" value="TRANSMEMBRANE PROTEIN"/>
    <property type="match status" value="1"/>
</dbReference>
<feature type="transmembrane region" description="Helical" evidence="1">
    <location>
        <begin position="77"/>
        <end position="96"/>
    </location>
</feature>